<feature type="active site" description="Nucleophile" evidence="1">
    <location>
        <position position="44"/>
    </location>
</feature>
<proteinExistence type="predicted"/>
<keyword evidence="6" id="KW-1185">Reference proteome</keyword>
<dbReference type="PANTHER" id="PTHR37981:SF1">
    <property type="entry name" value="SGNH HYDROLASE-TYPE ESTERASE DOMAIN-CONTAINING PROTEIN"/>
    <property type="match status" value="1"/>
</dbReference>
<accession>A0A7Y9E596</accession>
<dbReference type="RefSeq" id="WP_343051989.1">
    <property type="nucleotide sequence ID" value="NZ_JACCBG010000001.1"/>
</dbReference>
<dbReference type="InterPro" id="IPR037460">
    <property type="entry name" value="SEST-like"/>
</dbReference>
<protein>
    <submittedName>
        <fullName evidence="5">Lysophospholipase L1-like esterase</fullName>
    </submittedName>
</protein>
<dbReference type="PROSITE" id="PS51318">
    <property type="entry name" value="TAT"/>
    <property type="match status" value="1"/>
</dbReference>
<feature type="disulfide bond" evidence="2">
    <location>
        <begin position="61"/>
        <end position="86"/>
    </location>
</feature>
<feature type="chain" id="PRO_5031253709" evidence="3">
    <location>
        <begin position="32"/>
        <end position="308"/>
    </location>
</feature>
<organism evidence="5 6">
    <name type="scientific">Nocardioides panaciterrulae</name>
    <dbReference type="NCBI Taxonomy" id="661492"/>
    <lineage>
        <taxon>Bacteria</taxon>
        <taxon>Bacillati</taxon>
        <taxon>Actinomycetota</taxon>
        <taxon>Actinomycetes</taxon>
        <taxon>Propionibacteriales</taxon>
        <taxon>Nocardioidaceae</taxon>
        <taxon>Nocardioides</taxon>
    </lineage>
</organism>
<reference evidence="5 6" key="1">
    <citation type="submission" date="2020-07" db="EMBL/GenBank/DDBJ databases">
        <title>Sequencing the genomes of 1000 actinobacteria strains.</title>
        <authorList>
            <person name="Klenk H.-P."/>
        </authorList>
    </citation>
    <scope>NUCLEOTIDE SEQUENCE [LARGE SCALE GENOMIC DNA]</scope>
    <source>
        <strain evidence="5 6">DSM 21350</strain>
    </source>
</reference>
<name>A0A7Y9E596_9ACTN</name>
<dbReference type="GO" id="GO:0004806">
    <property type="term" value="F:triacylglycerol lipase activity"/>
    <property type="evidence" value="ECO:0007669"/>
    <property type="project" value="TreeGrafter"/>
</dbReference>
<dbReference type="EMBL" id="JACCBG010000001">
    <property type="protein sequence ID" value="NYD41177.1"/>
    <property type="molecule type" value="Genomic_DNA"/>
</dbReference>
<dbReference type="SUPFAM" id="SSF52266">
    <property type="entry name" value="SGNH hydrolase"/>
    <property type="match status" value="1"/>
</dbReference>
<keyword evidence="3" id="KW-0732">Signal</keyword>
<dbReference type="Pfam" id="PF13472">
    <property type="entry name" value="Lipase_GDSL_2"/>
    <property type="match status" value="1"/>
</dbReference>
<dbReference type="AlphaFoldDB" id="A0A7Y9E596"/>
<dbReference type="PANTHER" id="PTHR37981">
    <property type="entry name" value="LIPASE 2"/>
    <property type="match status" value="1"/>
</dbReference>
<evidence type="ECO:0000313" key="6">
    <source>
        <dbReference type="Proteomes" id="UP000535511"/>
    </source>
</evidence>
<keyword evidence="2" id="KW-1015">Disulfide bond</keyword>
<evidence type="ECO:0000256" key="2">
    <source>
        <dbReference type="PIRSR" id="PIRSR637460-2"/>
    </source>
</evidence>
<dbReference type="InterPro" id="IPR013830">
    <property type="entry name" value="SGNH_hydro"/>
</dbReference>
<dbReference type="InterPro" id="IPR006311">
    <property type="entry name" value="TAT_signal"/>
</dbReference>
<feature type="disulfide bond" evidence="2">
    <location>
        <begin position="140"/>
        <end position="153"/>
    </location>
</feature>
<feature type="domain" description="SGNH hydrolase-type esterase" evidence="4">
    <location>
        <begin position="40"/>
        <end position="283"/>
    </location>
</feature>
<dbReference type="Gene3D" id="3.40.50.1110">
    <property type="entry name" value="SGNH hydrolase"/>
    <property type="match status" value="1"/>
</dbReference>
<dbReference type="GO" id="GO:0019433">
    <property type="term" value="P:triglyceride catabolic process"/>
    <property type="evidence" value="ECO:0007669"/>
    <property type="project" value="TreeGrafter"/>
</dbReference>
<evidence type="ECO:0000313" key="5">
    <source>
        <dbReference type="EMBL" id="NYD41177.1"/>
    </source>
</evidence>
<dbReference type="Proteomes" id="UP000535511">
    <property type="component" value="Unassembled WGS sequence"/>
</dbReference>
<gene>
    <name evidence="5" type="ORF">BJZ21_001260</name>
</gene>
<feature type="active site" evidence="1">
    <location>
        <position position="277"/>
    </location>
</feature>
<evidence type="ECO:0000256" key="3">
    <source>
        <dbReference type="SAM" id="SignalP"/>
    </source>
</evidence>
<feature type="signal peptide" evidence="3">
    <location>
        <begin position="1"/>
        <end position="31"/>
    </location>
</feature>
<sequence>MRRTYRRTRLLAALALAVAGAAAVATTPAEAPSPGLDYVALGDSYSAGPLIPRQRLEAGLCLRSDHNYPSLLARRLHVTSFRDVTCTGAESKDLSRPVHTGLPGPPSPPQLAALDRGTDLVTLGIGGNDDGLFSALFRTCPRLARRDPDGAPCRDAYTDDDGTDELAAKVDHVRAHLRTLLRRIRARAPKAEVWVVGYPRVLPADGTCRAIPLAAGDYRWADRIERTLNTALQSTAALDGAHFADTYAASTGHDACAGPDAWINGSVESLRRAAAYHPLRSGMEAEARLLQGLIGTGDGAAPALGASG</sequence>
<dbReference type="CDD" id="cd01823">
    <property type="entry name" value="SEST_like"/>
    <property type="match status" value="1"/>
</dbReference>
<evidence type="ECO:0000256" key="1">
    <source>
        <dbReference type="PIRSR" id="PIRSR637460-1"/>
    </source>
</evidence>
<evidence type="ECO:0000259" key="4">
    <source>
        <dbReference type="Pfam" id="PF13472"/>
    </source>
</evidence>
<feature type="disulfide bond" evidence="2">
    <location>
        <begin position="208"/>
        <end position="256"/>
    </location>
</feature>
<comment type="caution">
    <text evidence="5">The sequence shown here is derived from an EMBL/GenBank/DDBJ whole genome shotgun (WGS) entry which is preliminary data.</text>
</comment>
<dbReference type="InterPro" id="IPR036514">
    <property type="entry name" value="SGNH_hydro_sf"/>
</dbReference>